<dbReference type="Proteomes" id="UP000663193">
    <property type="component" value="Chromosome 20"/>
</dbReference>
<name>A0A7U2IAW7_PHANO</name>
<feature type="region of interest" description="Disordered" evidence="1">
    <location>
        <begin position="161"/>
        <end position="187"/>
    </location>
</feature>
<organism evidence="3 4">
    <name type="scientific">Phaeosphaeria nodorum (strain SN15 / ATCC MYA-4574 / FGSC 10173)</name>
    <name type="common">Glume blotch fungus</name>
    <name type="synonym">Parastagonospora nodorum</name>
    <dbReference type="NCBI Taxonomy" id="321614"/>
    <lineage>
        <taxon>Eukaryota</taxon>
        <taxon>Fungi</taxon>
        <taxon>Dikarya</taxon>
        <taxon>Ascomycota</taxon>
        <taxon>Pezizomycotina</taxon>
        <taxon>Dothideomycetes</taxon>
        <taxon>Pleosporomycetidae</taxon>
        <taxon>Pleosporales</taxon>
        <taxon>Pleosporineae</taxon>
        <taxon>Phaeosphaeriaceae</taxon>
        <taxon>Parastagonospora</taxon>
    </lineage>
</organism>
<evidence type="ECO:0000313" key="3">
    <source>
        <dbReference type="EMBL" id="QRD06472.1"/>
    </source>
</evidence>
<dbReference type="PANTHER" id="PTHR33112">
    <property type="entry name" value="DOMAIN PROTEIN, PUTATIVE-RELATED"/>
    <property type="match status" value="1"/>
</dbReference>
<accession>A0A7U2IAW7</accession>
<dbReference type="Pfam" id="PF06985">
    <property type="entry name" value="HET"/>
    <property type="match status" value="1"/>
</dbReference>
<sequence>MTFRPYDAAVEPTRLCSQCATYGFSTLLQLLRETEDDAVDCTLDARSSWDLKNCQLCHFISQCLPLPIAQPPEVTHGEIVKLVSRSRDEIAEDLGVVARILNYGELEKRSLTLECYRSASERKPSQSLVALLRDGQWPDIKPTSPMVDFTLLAGWLKGPTSDLSSAPARRKALGSNRSTRNKPSRTGSWAAAQLRVLEMELNVIDCTTRHIVELPNGSQYVTLSYVWGKSSGGIRRGTPRRPDSMLGSLRLAGTSMNEDQDRSSRLPSKFPLTIEDSISVCKALDYRYLWVDRYCIPQKDQQLRARQIQQMDDIYCGSALTLIASAGSGPQYGLPGVSRSRAACPAIRTGASEYLQMIPTVQDIHSSTWATRAWTYQEALLAQRRFFFTDRQVYFESSDMVESELTTLAPVVTRVLDPRIYSQVTSSTFPVDIYKCIQAYTHRKLSFQSDVLNAMFGILTYYGREHDIRHLWGVPFSANTPASIDEPPRKHIITFEESLCWYPSGEHSRREGFPSWSWAGWMTTVTWDIWRHDLKPASAPLKQGQVSVELELNSGDLLRWSDYQAKYAELNDSSSQDQLSRFLHIETYVSRLIYTQNPTDGSDTGGCSTMGLEVADVEKPVTLDLFSNPARTADNLAHFLAGPAESYLALHLSNWQEDSGTILVVQEKGGYWERVALMDDETGILQRAVKRWTKVRLG</sequence>
<dbReference type="OrthoDB" id="5428863at2759"/>
<proteinExistence type="predicted"/>
<evidence type="ECO:0000313" key="4">
    <source>
        <dbReference type="Proteomes" id="UP000663193"/>
    </source>
</evidence>
<feature type="domain" description="Heterokaryon incompatibility" evidence="2">
    <location>
        <begin position="220"/>
        <end position="378"/>
    </location>
</feature>
<evidence type="ECO:0000256" key="1">
    <source>
        <dbReference type="SAM" id="MobiDB-lite"/>
    </source>
</evidence>
<reference evidence="4" key="1">
    <citation type="journal article" date="2021" name="BMC Genomics">
        <title>Chromosome-level genome assembly and manually-curated proteome of model necrotroph Parastagonospora nodorum Sn15 reveals a genome-wide trove of candidate effector homologs, and redundancy of virulence-related functions within an accessory chromosome.</title>
        <authorList>
            <person name="Bertazzoni S."/>
            <person name="Jones D.A.B."/>
            <person name="Phan H.T."/>
            <person name="Tan K.-C."/>
            <person name="Hane J.K."/>
        </authorList>
    </citation>
    <scope>NUCLEOTIDE SEQUENCE [LARGE SCALE GENOMIC DNA]</scope>
    <source>
        <strain evidence="4">SN15 / ATCC MYA-4574 / FGSC 10173)</strain>
    </source>
</reference>
<keyword evidence="4" id="KW-1185">Reference proteome</keyword>
<dbReference type="PANTHER" id="PTHR33112:SF1">
    <property type="entry name" value="HETEROKARYON INCOMPATIBILITY DOMAIN-CONTAINING PROTEIN"/>
    <property type="match status" value="1"/>
</dbReference>
<dbReference type="InterPro" id="IPR010730">
    <property type="entry name" value="HET"/>
</dbReference>
<gene>
    <name evidence="3" type="ORF">JI435_118450</name>
</gene>
<dbReference type="EMBL" id="CP069042">
    <property type="protein sequence ID" value="QRD06472.1"/>
    <property type="molecule type" value="Genomic_DNA"/>
</dbReference>
<evidence type="ECO:0000259" key="2">
    <source>
        <dbReference type="Pfam" id="PF06985"/>
    </source>
</evidence>
<dbReference type="VEuPathDB" id="FungiDB:JI435_118450"/>
<dbReference type="AlphaFoldDB" id="A0A7U2IAW7"/>
<protein>
    <recommendedName>
        <fullName evidence="2">Heterokaryon incompatibility domain-containing protein</fullName>
    </recommendedName>
</protein>